<dbReference type="EC" id="2.6.1.59" evidence="5"/>
<comment type="similarity">
    <text evidence="1 4">Belongs to the DegT/DnrJ/EryC1 family.</text>
</comment>
<dbReference type="GO" id="GO:0030170">
    <property type="term" value="F:pyridoxal phosphate binding"/>
    <property type="evidence" value="ECO:0007669"/>
    <property type="project" value="TreeGrafter"/>
</dbReference>
<dbReference type="RefSeq" id="WP_111478700.1">
    <property type="nucleotide sequence ID" value="NZ_QHKM01000004.1"/>
</dbReference>
<evidence type="ECO:0000313" key="5">
    <source>
        <dbReference type="EMBL" id="RAK65790.1"/>
    </source>
</evidence>
<dbReference type="InterPro" id="IPR000653">
    <property type="entry name" value="DegT/StrS_aminotransferase"/>
</dbReference>
<evidence type="ECO:0000256" key="2">
    <source>
        <dbReference type="PIRSR" id="PIRSR000390-1"/>
    </source>
</evidence>
<dbReference type="Proteomes" id="UP000248553">
    <property type="component" value="Unassembled WGS sequence"/>
</dbReference>
<keyword evidence="3 4" id="KW-0663">Pyridoxal phosphate</keyword>
<dbReference type="PANTHER" id="PTHR30244:SF34">
    <property type="entry name" value="DTDP-4-AMINO-4,6-DIDEOXYGALACTOSE TRANSAMINASE"/>
    <property type="match status" value="1"/>
</dbReference>
<feature type="modified residue" description="N6-(pyridoxal phosphate)lysine" evidence="3">
    <location>
        <position position="181"/>
    </location>
</feature>
<dbReference type="PIRSF" id="PIRSF000390">
    <property type="entry name" value="PLP_StrS"/>
    <property type="match status" value="1"/>
</dbReference>
<keyword evidence="6" id="KW-1185">Reference proteome</keyword>
<dbReference type="FunFam" id="3.40.640.10:FF:000037">
    <property type="entry name" value="dTDP-4-amino-4,6-dideoxygalactose transaminase"/>
    <property type="match status" value="1"/>
</dbReference>
<dbReference type="InterPro" id="IPR015421">
    <property type="entry name" value="PyrdxlP-dep_Trfase_major"/>
</dbReference>
<evidence type="ECO:0000256" key="1">
    <source>
        <dbReference type="ARBA" id="ARBA00037999"/>
    </source>
</evidence>
<dbReference type="InterPro" id="IPR015424">
    <property type="entry name" value="PyrdxlP-dep_Trfase"/>
</dbReference>
<protein>
    <submittedName>
        <fullName evidence="5">dTDP-4-amino-4,6-dideoxygalactose transaminase</fullName>
        <ecNumber evidence="5">2.6.1.59</ecNumber>
    </submittedName>
</protein>
<dbReference type="GO" id="GO:0019180">
    <property type="term" value="F:dTDP-4-amino-4,6-dideoxygalactose transaminase activity"/>
    <property type="evidence" value="ECO:0007669"/>
    <property type="project" value="UniProtKB-EC"/>
</dbReference>
<accession>A0A328BEE5</accession>
<name>A0A328BEE5_9BACT</name>
<dbReference type="Gene3D" id="3.40.640.10">
    <property type="entry name" value="Type I PLP-dependent aspartate aminotransferase-like (Major domain)"/>
    <property type="match status" value="1"/>
</dbReference>
<dbReference type="CDD" id="cd00616">
    <property type="entry name" value="AHBA_syn"/>
    <property type="match status" value="1"/>
</dbReference>
<proteinExistence type="inferred from homology"/>
<dbReference type="Pfam" id="PF01041">
    <property type="entry name" value="DegT_DnrJ_EryC1"/>
    <property type="match status" value="1"/>
</dbReference>
<feature type="active site" description="Proton acceptor" evidence="2">
    <location>
        <position position="181"/>
    </location>
</feature>
<dbReference type="SUPFAM" id="SSF53383">
    <property type="entry name" value="PLP-dependent transferases"/>
    <property type="match status" value="1"/>
</dbReference>
<dbReference type="GO" id="GO:0000271">
    <property type="term" value="P:polysaccharide biosynthetic process"/>
    <property type="evidence" value="ECO:0007669"/>
    <property type="project" value="TreeGrafter"/>
</dbReference>
<comment type="caution">
    <text evidence="5">The sequence shown here is derived from an EMBL/GenBank/DDBJ whole genome shotgun (WGS) entry which is preliminary data.</text>
</comment>
<evidence type="ECO:0000313" key="6">
    <source>
        <dbReference type="Proteomes" id="UP000248553"/>
    </source>
</evidence>
<dbReference type="NCBIfam" id="TIGR02379">
    <property type="entry name" value="ECA_wecE"/>
    <property type="match status" value="1"/>
</dbReference>
<evidence type="ECO:0000256" key="3">
    <source>
        <dbReference type="PIRSR" id="PIRSR000390-2"/>
    </source>
</evidence>
<dbReference type="NCBIfam" id="NF008687">
    <property type="entry name" value="PRK11706.1"/>
    <property type="match status" value="1"/>
</dbReference>
<dbReference type="AlphaFoldDB" id="A0A328BEE5"/>
<keyword evidence="5" id="KW-0032">Aminotransferase</keyword>
<dbReference type="PANTHER" id="PTHR30244">
    <property type="entry name" value="TRANSAMINASE"/>
    <property type="match status" value="1"/>
</dbReference>
<evidence type="ECO:0000256" key="4">
    <source>
        <dbReference type="RuleBase" id="RU004508"/>
    </source>
</evidence>
<dbReference type="EMBL" id="QHKM01000004">
    <property type="protein sequence ID" value="RAK65790.1"/>
    <property type="molecule type" value="Genomic_DNA"/>
</dbReference>
<gene>
    <name evidence="5" type="ORF">DLM85_13805</name>
</gene>
<organism evidence="5 6">
    <name type="scientific">Hymenobacter edaphi</name>
    <dbReference type="NCBI Taxonomy" id="2211146"/>
    <lineage>
        <taxon>Bacteria</taxon>
        <taxon>Pseudomonadati</taxon>
        <taxon>Bacteroidota</taxon>
        <taxon>Cytophagia</taxon>
        <taxon>Cytophagales</taxon>
        <taxon>Hymenobacteraceae</taxon>
        <taxon>Hymenobacter</taxon>
    </lineage>
</organism>
<keyword evidence="5" id="KW-0808">Transferase</keyword>
<reference evidence="6" key="1">
    <citation type="submission" date="2018-05" db="EMBL/GenBank/DDBJ databases">
        <authorList>
            <person name="Nie L."/>
        </authorList>
    </citation>
    <scope>NUCLEOTIDE SEQUENCE [LARGE SCALE GENOMIC DNA]</scope>
    <source>
        <strain evidence="6">NL</strain>
    </source>
</reference>
<dbReference type="OrthoDB" id="9810913at2"/>
<dbReference type="InterPro" id="IPR012749">
    <property type="entry name" value="WecE-like"/>
</dbReference>
<sequence length="375" mass="41754">MIPYNKPFLAGPELGCIEQAIRAGHLSGDGEFTRRCHRFFADTFGFGHPLLTTSCTAALEMAALLLDIGPGDEVIMPSYTFVSTANAFVLRGARVVFADSNPLNPNLDTAQLEALVTPRTRAIVPIHYAGIACDLDPLLATAHRHNLAVVEDAAPAFDSYYRGRALGSFGQLAAFSFHETKNIQAGEGGMLVINDEQYALRAEIIREKGTNRTAFFRGDVARYSWVDVGSSYLPSELTAAFLWGQLEHWQSIQHTRRRIWHTYNDALAGLRALGVGLPVVPDYATVNGHLFYLVCRDEAERTALIARLRERGIMAVFHYLPLHASPYYAPQHDGRALPWAEHYGARLVRLPLFCELTAAQQQYIIDEVLTFYQTR</sequence>